<dbReference type="PANTHER" id="PTHR43142">
    <property type="entry name" value="CARBOXYLIC ESTER HYDROLASE"/>
    <property type="match status" value="1"/>
</dbReference>
<organism evidence="8 9">
    <name type="scientific">Eumeta variegata</name>
    <name type="common">Bagworm moth</name>
    <name type="synonym">Eumeta japonica</name>
    <dbReference type="NCBI Taxonomy" id="151549"/>
    <lineage>
        <taxon>Eukaryota</taxon>
        <taxon>Metazoa</taxon>
        <taxon>Ecdysozoa</taxon>
        <taxon>Arthropoda</taxon>
        <taxon>Hexapoda</taxon>
        <taxon>Insecta</taxon>
        <taxon>Pterygota</taxon>
        <taxon>Neoptera</taxon>
        <taxon>Endopterygota</taxon>
        <taxon>Lepidoptera</taxon>
        <taxon>Glossata</taxon>
        <taxon>Ditrysia</taxon>
        <taxon>Tineoidea</taxon>
        <taxon>Psychidae</taxon>
        <taxon>Oiketicinae</taxon>
        <taxon>Eumeta</taxon>
    </lineage>
</organism>
<feature type="signal peptide" evidence="6">
    <location>
        <begin position="1"/>
        <end position="27"/>
    </location>
</feature>
<protein>
    <recommendedName>
        <fullName evidence="6">Carboxylic ester hydrolase</fullName>
        <ecNumber evidence="6">3.1.1.-</ecNumber>
    </recommendedName>
</protein>
<comment type="caution">
    <text evidence="8">The sequence shown here is derived from an EMBL/GenBank/DDBJ whole genome shotgun (WGS) entry which is preliminary data.</text>
</comment>
<evidence type="ECO:0000256" key="6">
    <source>
        <dbReference type="RuleBase" id="RU361235"/>
    </source>
</evidence>
<dbReference type="SUPFAM" id="SSF53474">
    <property type="entry name" value="alpha/beta-Hydrolases"/>
    <property type="match status" value="1"/>
</dbReference>
<dbReference type="Pfam" id="PF00135">
    <property type="entry name" value="COesterase"/>
    <property type="match status" value="1"/>
</dbReference>
<keyword evidence="3 6" id="KW-0378">Hydrolase</keyword>
<dbReference type="EC" id="3.1.1.-" evidence="6"/>
<evidence type="ECO:0000313" key="8">
    <source>
        <dbReference type="EMBL" id="GBP31971.1"/>
    </source>
</evidence>
<dbReference type="Gene3D" id="3.40.50.1820">
    <property type="entry name" value="alpha/beta hydrolase"/>
    <property type="match status" value="1"/>
</dbReference>
<gene>
    <name evidence="8" type="primary">Cel</name>
    <name evidence="8" type="ORF">EVAR_18510_1</name>
</gene>
<dbReference type="GO" id="GO:0052689">
    <property type="term" value="F:carboxylic ester hydrolase activity"/>
    <property type="evidence" value="ECO:0007669"/>
    <property type="project" value="UniProtKB-KW"/>
</dbReference>
<sequence>MRAGTWRRAWLWARWGVLVAMLAWLSGEPAPTVRVHTGWVRGRLSADGQFYHYKGVPYATITPETRFRAPLEVPPWSGVLDATVGTRCLQHMFLGVLMGQVDCLTLDVAVPIKRTDRNLPVMVYIHGGGFQYGTGSDFLYGPDYLVRQEVIVVGINYRLSIEGFLCLGTETAPGNAGLKDQVAALRWIKRNIAAFGGDPDNVTLFGESAGAVSTSMLVLSPLARGLFHRVIAQSGSSLSPWAVQHRPLHLAAALAERFGYRTEDPHELYQVYANRTPEELVRARMSIHRSDSITAELLFVPCVERDIPGVEAFITEHPLNVIRSGNYTKVPMIIGYNDNEGIYFLAMDYGISPKMLDISRSIQSDLVFAEDSEKTIVAKKIADHYSLEKLDLSRMIDLYSDLYFKFPIVNEAMMYAETTDQPIYYYVFKYSGWLNMAKVIVGYGGVTGASHGDELFYLFRPQSFPQPQRLFELHMIEKMTVMWTNFAKYGDPTPTSSEGVRWKPGVGVNPSALHIDQRCTVAPFYDETTMRMQDDDDLKISAGCCSIDV</sequence>
<dbReference type="OrthoDB" id="19653at2759"/>
<proteinExistence type="inferred from homology"/>
<keyword evidence="9" id="KW-1185">Reference proteome</keyword>
<dbReference type="AlphaFoldDB" id="A0A4C1UZS2"/>
<keyword evidence="4" id="KW-1015">Disulfide bond</keyword>
<keyword evidence="2" id="KW-0719">Serine esterase</keyword>
<feature type="chain" id="PRO_5019881637" description="Carboxylic ester hydrolase" evidence="6">
    <location>
        <begin position="28"/>
        <end position="549"/>
    </location>
</feature>
<evidence type="ECO:0000256" key="1">
    <source>
        <dbReference type="ARBA" id="ARBA00005964"/>
    </source>
</evidence>
<dbReference type="InterPro" id="IPR002018">
    <property type="entry name" value="CarbesteraseB"/>
</dbReference>
<dbReference type="InterPro" id="IPR029058">
    <property type="entry name" value="AB_hydrolase_fold"/>
</dbReference>
<dbReference type="STRING" id="151549.A0A4C1UZS2"/>
<keyword evidence="6" id="KW-0732">Signal</keyword>
<dbReference type="Proteomes" id="UP000299102">
    <property type="component" value="Unassembled WGS sequence"/>
</dbReference>
<evidence type="ECO:0000256" key="4">
    <source>
        <dbReference type="ARBA" id="ARBA00023157"/>
    </source>
</evidence>
<keyword evidence="5" id="KW-0325">Glycoprotein</keyword>
<accession>A0A4C1UZS2</accession>
<dbReference type="InterPro" id="IPR019826">
    <property type="entry name" value="Carboxylesterase_B_AS"/>
</dbReference>
<evidence type="ECO:0000256" key="2">
    <source>
        <dbReference type="ARBA" id="ARBA00022487"/>
    </source>
</evidence>
<evidence type="ECO:0000256" key="5">
    <source>
        <dbReference type="ARBA" id="ARBA00023180"/>
    </source>
</evidence>
<reference evidence="8 9" key="1">
    <citation type="journal article" date="2019" name="Commun. Biol.">
        <title>The bagworm genome reveals a unique fibroin gene that provides high tensile strength.</title>
        <authorList>
            <person name="Kono N."/>
            <person name="Nakamura H."/>
            <person name="Ohtoshi R."/>
            <person name="Tomita M."/>
            <person name="Numata K."/>
            <person name="Arakawa K."/>
        </authorList>
    </citation>
    <scope>NUCLEOTIDE SEQUENCE [LARGE SCALE GENOMIC DNA]</scope>
</reference>
<dbReference type="PANTHER" id="PTHR43142:SF1">
    <property type="entry name" value="CARBOXYLIC ESTER HYDROLASE"/>
    <property type="match status" value="1"/>
</dbReference>
<dbReference type="PROSITE" id="PS00122">
    <property type="entry name" value="CARBOXYLESTERASE_B_1"/>
    <property type="match status" value="1"/>
</dbReference>
<dbReference type="EMBL" id="BGZK01000253">
    <property type="protein sequence ID" value="GBP31971.1"/>
    <property type="molecule type" value="Genomic_DNA"/>
</dbReference>
<evidence type="ECO:0000313" key="9">
    <source>
        <dbReference type="Proteomes" id="UP000299102"/>
    </source>
</evidence>
<name>A0A4C1UZS2_EUMVA</name>
<evidence type="ECO:0000259" key="7">
    <source>
        <dbReference type="Pfam" id="PF00135"/>
    </source>
</evidence>
<comment type="similarity">
    <text evidence="1 6">Belongs to the type-B carboxylesterase/lipase family.</text>
</comment>
<evidence type="ECO:0000256" key="3">
    <source>
        <dbReference type="ARBA" id="ARBA00022801"/>
    </source>
</evidence>
<feature type="domain" description="Carboxylesterase type B" evidence="7">
    <location>
        <begin position="30"/>
        <end position="525"/>
    </location>
</feature>